<proteinExistence type="predicted"/>
<dbReference type="OrthoDB" id="9814048at2"/>
<dbReference type="AlphaFoldDB" id="A0A494RHW7"/>
<evidence type="ECO:0000313" key="2">
    <source>
        <dbReference type="EMBL" id="AYG94090.1"/>
    </source>
</evidence>
<gene>
    <name evidence="2" type="ORF">D8I30_01995</name>
</gene>
<organism evidence="2 3">
    <name type="scientific">Brevundimonas naejangsanensis</name>
    <dbReference type="NCBI Taxonomy" id="588932"/>
    <lineage>
        <taxon>Bacteria</taxon>
        <taxon>Pseudomonadati</taxon>
        <taxon>Pseudomonadota</taxon>
        <taxon>Alphaproteobacteria</taxon>
        <taxon>Caulobacterales</taxon>
        <taxon>Caulobacteraceae</taxon>
        <taxon>Brevundimonas</taxon>
    </lineage>
</organism>
<reference evidence="2 3" key="1">
    <citation type="submission" date="2018-10" db="EMBL/GenBank/DDBJ databases">
        <title>Complete genome sequence of Brevundimonas naejangsanensis BRV3.</title>
        <authorList>
            <person name="Berrios L."/>
            <person name="Ely B."/>
        </authorList>
    </citation>
    <scope>NUCLEOTIDE SEQUENCE [LARGE SCALE GENOMIC DNA]</scope>
    <source>
        <strain evidence="2 3">BRV3</strain>
    </source>
</reference>
<dbReference type="Pfam" id="PF20587">
    <property type="entry name" value="DUF6789"/>
    <property type="match status" value="1"/>
</dbReference>
<feature type="transmembrane region" description="Helical" evidence="1">
    <location>
        <begin position="115"/>
        <end position="137"/>
    </location>
</feature>
<evidence type="ECO:0000313" key="3">
    <source>
        <dbReference type="Proteomes" id="UP000276984"/>
    </source>
</evidence>
<keyword evidence="1" id="KW-0472">Membrane</keyword>
<keyword evidence="1" id="KW-1133">Transmembrane helix</keyword>
<keyword evidence="3" id="KW-1185">Reference proteome</keyword>
<protein>
    <submittedName>
        <fullName evidence="2">Uncharacterized protein</fullName>
    </submittedName>
</protein>
<dbReference type="Proteomes" id="UP000276984">
    <property type="component" value="Chromosome"/>
</dbReference>
<name>A0A494RHW7_9CAUL</name>
<keyword evidence="1" id="KW-0812">Transmembrane</keyword>
<feature type="transmembrane region" description="Helical" evidence="1">
    <location>
        <begin position="85"/>
        <end position="103"/>
    </location>
</feature>
<evidence type="ECO:0000256" key="1">
    <source>
        <dbReference type="SAM" id="Phobius"/>
    </source>
</evidence>
<feature type="transmembrane region" description="Helical" evidence="1">
    <location>
        <begin position="54"/>
        <end position="73"/>
    </location>
</feature>
<dbReference type="InterPro" id="IPR046739">
    <property type="entry name" value="DUF6789"/>
</dbReference>
<accession>A0A494RHW7</accession>
<sequence length="156" mass="16623">MMSRVKKGIIAGFIATVVVSVLELGNMLLGQMFDPFPSVVARLFGMPGNLAAGWALHFIVGSLILGSLFGIIHERIPTRTPETKGILFAVAAWVAMMLFITMIGDPRTFTGSAGFGTFGWMLVTHMVYGGVMGNLYARLVAREKRGAAPIGAAPAH</sequence>
<dbReference type="EMBL" id="CP032707">
    <property type="protein sequence ID" value="AYG94090.1"/>
    <property type="molecule type" value="Genomic_DNA"/>
</dbReference>